<evidence type="ECO:0000313" key="3">
    <source>
        <dbReference type="Proteomes" id="UP000318571"/>
    </source>
</evidence>
<feature type="region of interest" description="Disordered" evidence="1">
    <location>
        <begin position="413"/>
        <end position="462"/>
    </location>
</feature>
<comment type="caution">
    <text evidence="2">The sequence shown here is derived from an EMBL/GenBank/DDBJ whole genome shotgun (WGS) entry which is preliminary data.</text>
</comment>
<accession>A0A553P880</accession>
<dbReference type="Proteomes" id="UP000318571">
    <property type="component" value="Chromosome 3"/>
</dbReference>
<keyword evidence="3" id="KW-1185">Reference proteome</keyword>
<feature type="compositionally biased region" description="Polar residues" evidence="1">
    <location>
        <begin position="436"/>
        <end position="462"/>
    </location>
</feature>
<gene>
    <name evidence="2" type="ORF">TCAL_07773</name>
</gene>
<feature type="compositionally biased region" description="Basic residues" evidence="1">
    <location>
        <begin position="1"/>
        <end position="13"/>
    </location>
</feature>
<evidence type="ECO:0008006" key="4">
    <source>
        <dbReference type="Google" id="ProtNLM"/>
    </source>
</evidence>
<dbReference type="AlphaFoldDB" id="A0A553P880"/>
<dbReference type="GO" id="GO:0003700">
    <property type="term" value="F:DNA-binding transcription factor activity"/>
    <property type="evidence" value="ECO:0007669"/>
    <property type="project" value="InterPro"/>
</dbReference>
<feature type="compositionally biased region" description="Polar residues" evidence="1">
    <location>
        <begin position="52"/>
        <end position="61"/>
    </location>
</feature>
<feature type="compositionally biased region" description="Low complexity" evidence="1">
    <location>
        <begin position="35"/>
        <end position="47"/>
    </location>
</feature>
<dbReference type="InterPro" id="IPR039142">
    <property type="entry name" value="NRF1/Ewg"/>
</dbReference>
<reference evidence="2 3" key="1">
    <citation type="journal article" date="2018" name="Nat. Ecol. Evol.">
        <title>Genomic signatures of mitonuclear coevolution across populations of Tigriopus californicus.</title>
        <authorList>
            <person name="Barreto F.S."/>
            <person name="Watson E.T."/>
            <person name="Lima T.G."/>
            <person name="Willett C.S."/>
            <person name="Edmands S."/>
            <person name="Li W."/>
            <person name="Burton R.S."/>
        </authorList>
    </citation>
    <scope>NUCLEOTIDE SEQUENCE [LARGE SCALE GENOMIC DNA]</scope>
    <source>
        <strain evidence="2 3">San Diego</strain>
    </source>
</reference>
<protein>
    <recommendedName>
        <fullName evidence="4">WH1 domain-containing protein</fullName>
    </recommendedName>
</protein>
<name>A0A553P880_TIGCA</name>
<dbReference type="PANTHER" id="PTHR20338">
    <property type="entry name" value="NUCLEAR RESPIRATORY FACTOR 1"/>
    <property type="match status" value="1"/>
</dbReference>
<sequence>MRQSRRQHPHHNNSSHSSDHHLAMSVHYASTPALSSNHSVESNSVNSDDYDLSSTGSSSVHYPSPGSEFSGASSNSNRSRRRHPNDPHYCDFSSNASSYGSPARPIVGRHQRTASVTRLNHPARLSLIANISGQEQAGHDRIDDVPDPHPASHRSMPIQHEPGTPSELTVSEDDIRAIEGCYRGHKTRVFVCSALANLYNAPRASTRIEAVDGAQSWSLMFTGIPVLLLDLGNTKSRQKRQIQILLVEKGTCFTLWRDVIDNLSKYTCQDAMFHVMHLSHDHLCRVGLSFDHIDSAKQFHSWILMLTSDPANIALKGPSFTPVSLPRYPNCTIEEFSDKAVKERKKQKYRKPSKAEISLPCGFQHVVSVDMKNGAKFFSVQAFVQSKQKDIHERMIKQQGGNQHNNIEPPVVQARAPESRQGGIKSSMRHRWDSSPDVSNGTNIRPSFSVFPSANSTSEINL</sequence>
<dbReference type="Gene3D" id="2.30.29.30">
    <property type="entry name" value="Pleckstrin-homology domain (PH domain)/Phosphotyrosine-binding domain (PTB)"/>
    <property type="match status" value="1"/>
</dbReference>
<proteinExistence type="predicted"/>
<dbReference type="EMBL" id="VCGU01000007">
    <property type="protein sequence ID" value="TRY73893.1"/>
    <property type="molecule type" value="Genomic_DNA"/>
</dbReference>
<evidence type="ECO:0000313" key="2">
    <source>
        <dbReference type="EMBL" id="TRY73893.1"/>
    </source>
</evidence>
<evidence type="ECO:0000256" key="1">
    <source>
        <dbReference type="SAM" id="MobiDB-lite"/>
    </source>
</evidence>
<organism evidence="2 3">
    <name type="scientific">Tigriopus californicus</name>
    <name type="common">Marine copepod</name>
    <dbReference type="NCBI Taxonomy" id="6832"/>
    <lineage>
        <taxon>Eukaryota</taxon>
        <taxon>Metazoa</taxon>
        <taxon>Ecdysozoa</taxon>
        <taxon>Arthropoda</taxon>
        <taxon>Crustacea</taxon>
        <taxon>Multicrustacea</taxon>
        <taxon>Hexanauplia</taxon>
        <taxon>Copepoda</taxon>
        <taxon>Harpacticoida</taxon>
        <taxon>Harpacticidae</taxon>
        <taxon>Tigriopus</taxon>
    </lineage>
</organism>
<dbReference type="OrthoDB" id="10021476at2759"/>
<dbReference type="STRING" id="6832.A0A553P880"/>
<dbReference type="GO" id="GO:0006357">
    <property type="term" value="P:regulation of transcription by RNA polymerase II"/>
    <property type="evidence" value="ECO:0007669"/>
    <property type="project" value="InterPro"/>
</dbReference>
<feature type="region of interest" description="Disordered" evidence="1">
    <location>
        <begin position="1"/>
        <end position="106"/>
    </location>
</feature>
<dbReference type="InterPro" id="IPR011993">
    <property type="entry name" value="PH-like_dom_sf"/>
</dbReference>